<dbReference type="InterPro" id="IPR006059">
    <property type="entry name" value="SBP"/>
</dbReference>
<feature type="signal peptide" evidence="5">
    <location>
        <begin position="1"/>
        <end position="22"/>
    </location>
</feature>
<dbReference type="PRINTS" id="PR00181">
    <property type="entry name" value="MALTOSEBP"/>
</dbReference>
<feature type="compositionally biased region" description="Basic and acidic residues" evidence="6">
    <location>
        <begin position="44"/>
        <end position="53"/>
    </location>
</feature>
<feature type="chain" id="PRO_5039752357" description="Maltodextrin-binding protein" evidence="5">
    <location>
        <begin position="23"/>
        <end position="432"/>
    </location>
</feature>
<evidence type="ECO:0000256" key="3">
    <source>
        <dbReference type="ARBA" id="ARBA00022597"/>
    </source>
</evidence>
<evidence type="ECO:0000313" key="7">
    <source>
        <dbReference type="EMBL" id="GAJ39588.1"/>
    </source>
</evidence>
<dbReference type="Gene3D" id="3.40.190.10">
    <property type="entry name" value="Periplasmic binding protein-like II"/>
    <property type="match status" value="2"/>
</dbReference>
<sequence>MKKKRRGISILAVMVLVFSLLAACGPTSSHKSVGKNEPASTNEGDSKEIKPEKGAKLKVWESGGAIGEWTKYVAEEFTKKYGVPVTFEEVGHTDAPEKLKTDGPAGLAADVFAAPHDHLGSMVSAGLVLENFFPEEYQDKFMKSAIEGTTVDGTLYGYPTSIETYALFYNKDLVKKLPKTMDELITQAKELTDIRNNKYGFMMEVANLYFVYSFIGGYGGYVFGDNNTNPKDIGLNNEGAVKAGKLMQRIHKEILPLKVEDITYDVKQSLFNEGKLAFNIDGPWAVAGHRDAGVNFGVIPLPKLENGQTPTSFSGIRAFYVNAYTKYPNAASLFAKFATSEEMLLKRFEMTGQLPPVQSLLDNETIKNDEIASAFLEQAKYAVPMPNIPQMPMVWEPMASALTTIWNDGKDPKEALDAAVDQIKAGIATQGQ</sequence>
<dbReference type="Pfam" id="PF13416">
    <property type="entry name" value="SBP_bac_8"/>
    <property type="match status" value="1"/>
</dbReference>
<dbReference type="InterPro" id="IPR006060">
    <property type="entry name" value="Maltose/Cyclodextrin-bd"/>
</dbReference>
<dbReference type="GO" id="GO:0015144">
    <property type="term" value="F:carbohydrate transmembrane transporter activity"/>
    <property type="evidence" value="ECO:0007669"/>
    <property type="project" value="InterPro"/>
</dbReference>
<protein>
    <recommendedName>
        <fullName evidence="5">Maltodextrin-binding protein</fullName>
    </recommendedName>
</protein>
<dbReference type="PROSITE" id="PS51257">
    <property type="entry name" value="PROKAR_LIPOPROTEIN"/>
    <property type="match status" value="1"/>
</dbReference>
<dbReference type="RefSeq" id="WP_042408694.1">
    <property type="nucleotide sequence ID" value="NZ_BAWO01000022.1"/>
</dbReference>
<name>A0A023DED4_9BACL</name>
<comment type="caution">
    <text evidence="7">The sequence shown here is derived from an EMBL/GenBank/DDBJ whole genome shotgun (WGS) entry which is preliminary data.</text>
</comment>
<evidence type="ECO:0000256" key="5">
    <source>
        <dbReference type="RuleBase" id="RU365005"/>
    </source>
</evidence>
<proteinExistence type="inferred from homology"/>
<evidence type="ECO:0000256" key="2">
    <source>
        <dbReference type="ARBA" id="ARBA00022448"/>
    </source>
</evidence>
<dbReference type="GeneID" id="301192163"/>
<dbReference type="PANTHER" id="PTHR30061:SF50">
    <property type="entry name" value="MALTOSE_MALTODEXTRIN-BINDING PERIPLASMIC PROTEIN"/>
    <property type="match status" value="1"/>
</dbReference>
<keyword evidence="3 5" id="KW-0762">Sugar transport</keyword>
<evidence type="ECO:0000256" key="6">
    <source>
        <dbReference type="SAM" id="MobiDB-lite"/>
    </source>
</evidence>
<dbReference type="PANTHER" id="PTHR30061">
    <property type="entry name" value="MALTOSE-BINDING PERIPLASMIC PROTEIN"/>
    <property type="match status" value="1"/>
</dbReference>
<dbReference type="GO" id="GO:1901982">
    <property type="term" value="F:maltose binding"/>
    <property type="evidence" value="ECO:0007669"/>
    <property type="project" value="TreeGrafter"/>
</dbReference>
<keyword evidence="5" id="KW-0449">Lipoprotein</keyword>
<keyword evidence="5" id="KW-0472">Membrane</keyword>
<dbReference type="GO" id="GO:0015768">
    <property type="term" value="P:maltose transport"/>
    <property type="evidence" value="ECO:0007669"/>
    <property type="project" value="TreeGrafter"/>
</dbReference>
<dbReference type="EMBL" id="BAWO01000022">
    <property type="protein sequence ID" value="GAJ39588.1"/>
    <property type="molecule type" value="Genomic_DNA"/>
</dbReference>
<keyword evidence="2 5" id="KW-0813">Transport</keyword>
<reference evidence="7 8" key="1">
    <citation type="submission" date="2014-04" db="EMBL/GenBank/DDBJ databases">
        <title>Whole genome shotgun sequence of Geobacillus caldoxylosilyticus NBRC 107762.</title>
        <authorList>
            <person name="Hosoyama A."/>
            <person name="Hosoyama Y."/>
            <person name="Katano-Makiyama Y."/>
            <person name="Tsuchikane K."/>
            <person name="Ohji S."/>
            <person name="Ichikawa N."/>
            <person name="Yamazoe A."/>
            <person name="Fujita N."/>
        </authorList>
    </citation>
    <scope>NUCLEOTIDE SEQUENCE [LARGE SCALE GENOMIC DNA]</scope>
    <source>
        <strain evidence="7 8">NBRC 107762</strain>
    </source>
</reference>
<dbReference type="GO" id="GO:0042956">
    <property type="term" value="P:maltodextrin transmembrane transport"/>
    <property type="evidence" value="ECO:0007669"/>
    <property type="project" value="TreeGrafter"/>
</dbReference>
<keyword evidence="8" id="KW-1185">Reference proteome</keyword>
<dbReference type="Proteomes" id="UP000023561">
    <property type="component" value="Unassembled WGS sequence"/>
</dbReference>
<dbReference type="SUPFAM" id="SSF53850">
    <property type="entry name" value="Periplasmic binding protein-like II"/>
    <property type="match status" value="1"/>
</dbReference>
<organism evidence="7 8">
    <name type="scientific">Parageobacillus caldoxylosilyticus NBRC 107762</name>
    <dbReference type="NCBI Taxonomy" id="1220594"/>
    <lineage>
        <taxon>Bacteria</taxon>
        <taxon>Bacillati</taxon>
        <taxon>Bacillota</taxon>
        <taxon>Bacilli</taxon>
        <taxon>Bacillales</taxon>
        <taxon>Anoxybacillaceae</taxon>
        <taxon>Saccharococcus</taxon>
    </lineage>
</organism>
<gene>
    <name evidence="7" type="ORF">GCA01S_022_00680</name>
</gene>
<keyword evidence="5" id="KW-1003">Cell membrane</keyword>
<dbReference type="OrthoDB" id="9766758at2"/>
<dbReference type="GO" id="GO:0055052">
    <property type="term" value="C:ATP-binding cassette (ABC) transporter complex, substrate-binding subunit-containing"/>
    <property type="evidence" value="ECO:0007669"/>
    <property type="project" value="TreeGrafter"/>
</dbReference>
<keyword evidence="4 5" id="KW-0732">Signal</keyword>
<evidence type="ECO:0000256" key="1">
    <source>
        <dbReference type="ARBA" id="ARBA00008520"/>
    </source>
</evidence>
<dbReference type="AlphaFoldDB" id="A0A023DED4"/>
<evidence type="ECO:0000313" key="8">
    <source>
        <dbReference type="Proteomes" id="UP000023561"/>
    </source>
</evidence>
<dbReference type="CDD" id="cd13586">
    <property type="entry name" value="PBP2_Maltose_binding_like"/>
    <property type="match status" value="1"/>
</dbReference>
<feature type="region of interest" description="Disordered" evidence="6">
    <location>
        <begin position="26"/>
        <end position="53"/>
    </location>
</feature>
<evidence type="ECO:0000256" key="4">
    <source>
        <dbReference type="ARBA" id="ARBA00022729"/>
    </source>
</evidence>
<comment type="subcellular location">
    <subcellularLocation>
        <location evidence="5">Cell membrane</location>
        <topology evidence="5">Lipid-anchor</topology>
    </subcellularLocation>
</comment>
<comment type="similarity">
    <text evidence="1 5">Belongs to the bacterial solute-binding protein 1 family.</text>
</comment>
<accession>A0A023DED4</accession>